<dbReference type="Gene3D" id="3.40.50.10490">
    <property type="entry name" value="Glucose-6-phosphate isomerase like protein, domain 1"/>
    <property type="match status" value="1"/>
</dbReference>
<evidence type="ECO:0000256" key="7">
    <source>
        <dbReference type="ARBA" id="ARBA00060658"/>
    </source>
</evidence>
<sequence>MFDNFDYRGAAQQVLATEIAGLQQLDQYFNDNFCQACQMILANQTGKVVVMGIGKSGHIGKKIAATLASTGTSAFFVHPGEASHGDLGMIDAGDIVLAISNSGESSEILALFPVLKRLNNRIISMTGNPQSNMAKWADLHLQITVPKEACPLGLAPTTSTTATLVMGDALAVALLQARGFTAEDFALSHPGGALGRKLLLKLSDIMHQRDELPKVSPTTLIRDALLEISQKGLGMTAVVDEHDHLLGIFTDGDLRRILDKRVDIHTASIQEVMTQHPIVASPHLLAVEGLNLMQEKRISGLMLVDNQKLVGALNMHDLLKAGVM</sequence>
<dbReference type="CDD" id="cd04604">
    <property type="entry name" value="CBS_pair_SIS_assoc"/>
    <property type="match status" value="1"/>
</dbReference>
<keyword evidence="9" id="KW-0862">Zinc</keyword>
<dbReference type="NCBIfam" id="NF008141">
    <property type="entry name" value="PRK10892.1"/>
    <property type="match status" value="1"/>
</dbReference>
<evidence type="ECO:0000256" key="3">
    <source>
        <dbReference type="ARBA" id="ARBA00011881"/>
    </source>
</evidence>
<dbReference type="SUPFAM" id="SSF53697">
    <property type="entry name" value="SIS domain"/>
    <property type="match status" value="1"/>
</dbReference>
<evidence type="ECO:0000256" key="8">
    <source>
        <dbReference type="PIRNR" id="PIRNR004692"/>
    </source>
</evidence>
<dbReference type="InterPro" id="IPR046348">
    <property type="entry name" value="SIS_dom_sf"/>
</dbReference>
<protein>
    <recommendedName>
        <fullName evidence="8">Arabinose 5-phosphate isomerase</fullName>
        <shortName evidence="8">API</shortName>
        <ecNumber evidence="8">5.3.1.13</ecNumber>
    </recommendedName>
</protein>
<dbReference type="EMBL" id="FUXB01000011">
    <property type="protein sequence ID" value="SKA07049.1"/>
    <property type="molecule type" value="Genomic_DNA"/>
</dbReference>
<dbReference type="InterPro" id="IPR035474">
    <property type="entry name" value="SIS_Kpsf"/>
</dbReference>
<keyword evidence="9" id="KW-0479">Metal-binding</keyword>
<feature type="site" description="Catalytically relevant" evidence="10">
    <location>
        <position position="107"/>
    </location>
</feature>
<dbReference type="Pfam" id="PF01380">
    <property type="entry name" value="SIS"/>
    <property type="match status" value="1"/>
</dbReference>
<dbReference type="InterPro" id="IPR000644">
    <property type="entry name" value="CBS_dom"/>
</dbReference>
<feature type="domain" description="CBS" evidence="12">
    <location>
        <begin position="273"/>
        <end position="324"/>
    </location>
</feature>
<feature type="domain" description="CBS" evidence="12">
    <location>
        <begin position="206"/>
        <end position="264"/>
    </location>
</feature>
<evidence type="ECO:0000259" key="13">
    <source>
        <dbReference type="PROSITE" id="PS51464"/>
    </source>
</evidence>
<accession>A0A1T4QTE1</accession>
<dbReference type="InterPro" id="IPR001347">
    <property type="entry name" value="SIS_dom"/>
</dbReference>
<dbReference type="PIRSF" id="PIRSF004692">
    <property type="entry name" value="KdsD_KpsF"/>
    <property type="match status" value="1"/>
</dbReference>
<dbReference type="AlphaFoldDB" id="A0A1T4QTE1"/>
<dbReference type="CDD" id="cd05014">
    <property type="entry name" value="SIS_Kpsf"/>
    <property type="match status" value="1"/>
</dbReference>
<dbReference type="PROSITE" id="PS51371">
    <property type="entry name" value="CBS"/>
    <property type="match status" value="2"/>
</dbReference>
<name>A0A1T4QTE1_VIBCI</name>
<dbReference type="GO" id="GO:1901135">
    <property type="term" value="P:carbohydrate derivative metabolic process"/>
    <property type="evidence" value="ECO:0007669"/>
    <property type="project" value="InterPro"/>
</dbReference>
<evidence type="ECO:0000256" key="4">
    <source>
        <dbReference type="ARBA" id="ARBA00022737"/>
    </source>
</evidence>
<dbReference type="FunFam" id="3.10.580.10:FF:000007">
    <property type="entry name" value="Arabinose 5-phosphate isomerase"/>
    <property type="match status" value="1"/>
</dbReference>
<reference evidence="15" key="1">
    <citation type="submission" date="2017-02" db="EMBL/GenBank/DDBJ databases">
        <authorList>
            <person name="Varghese N."/>
            <person name="Submissions S."/>
        </authorList>
    </citation>
    <scope>NUCLEOTIDE SEQUENCE [LARGE SCALE GENOMIC DNA]</scope>
    <source>
        <strain evidence="15">DSM 19608</strain>
    </source>
</reference>
<dbReference type="PANTHER" id="PTHR42745:SF1">
    <property type="entry name" value="ARABINOSE 5-PHOSPHATE ISOMERASE KDSD"/>
    <property type="match status" value="1"/>
</dbReference>
<evidence type="ECO:0000256" key="2">
    <source>
        <dbReference type="ARBA" id="ARBA00008165"/>
    </source>
</evidence>
<gene>
    <name evidence="14" type="ORF">SAMN02745782_02268</name>
</gene>
<feature type="binding site" evidence="9">
    <location>
        <position position="78"/>
    </location>
    <ligand>
        <name>Zn(2+)</name>
        <dbReference type="ChEBI" id="CHEBI:29105"/>
    </ligand>
</feature>
<keyword evidence="4" id="KW-0677">Repeat</keyword>
<dbReference type="GO" id="GO:0005975">
    <property type="term" value="P:carbohydrate metabolic process"/>
    <property type="evidence" value="ECO:0007669"/>
    <property type="project" value="InterPro"/>
</dbReference>
<dbReference type="STRING" id="1123491.SAMN02745782_02268"/>
<dbReference type="EC" id="5.3.1.13" evidence="8"/>
<evidence type="ECO:0000313" key="14">
    <source>
        <dbReference type="EMBL" id="SKA07049.1"/>
    </source>
</evidence>
<keyword evidence="6 8" id="KW-0413">Isomerase</keyword>
<dbReference type="GO" id="GO:0046872">
    <property type="term" value="F:metal ion binding"/>
    <property type="evidence" value="ECO:0007669"/>
    <property type="project" value="UniProtKB-KW"/>
</dbReference>
<comment type="pathway">
    <text evidence="1">Bacterial outer membrane biogenesis; lipopolysaccharide biosynthesis.</text>
</comment>
<comment type="similarity">
    <text evidence="2 8">Belongs to the SIS family. GutQ/KpsF subfamily.</text>
</comment>
<dbReference type="RefSeq" id="WP_078926636.1">
    <property type="nucleotide sequence ID" value="NZ_FUXB01000011.1"/>
</dbReference>
<evidence type="ECO:0000256" key="10">
    <source>
        <dbReference type="PIRSR" id="PIRSR004692-3"/>
    </source>
</evidence>
<dbReference type="Gene3D" id="3.10.580.10">
    <property type="entry name" value="CBS-domain"/>
    <property type="match status" value="1"/>
</dbReference>
<feature type="site" description="Catalytically relevant" evidence="10">
    <location>
        <position position="55"/>
    </location>
</feature>
<feature type="site" description="Catalytically relevant" evidence="10">
    <location>
        <position position="189"/>
    </location>
</feature>
<dbReference type="InterPro" id="IPR050986">
    <property type="entry name" value="GutQ/KpsF_isomerases"/>
</dbReference>
<dbReference type="PROSITE" id="PS51464">
    <property type="entry name" value="SIS"/>
    <property type="match status" value="1"/>
</dbReference>
<comment type="pathway">
    <text evidence="7">Carbohydrate biosynthesis; 3-deoxy-D-manno-octulosonate biosynthesis; 3-deoxy-D-manno-octulosonate from D-ribulose 5-phosphate: step 1/3.</text>
</comment>
<dbReference type="InterPro" id="IPR046342">
    <property type="entry name" value="CBS_dom_sf"/>
</dbReference>
<dbReference type="Pfam" id="PF00571">
    <property type="entry name" value="CBS"/>
    <property type="match status" value="2"/>
</dbReference>
<dbReference type="InterPro" id="IPR004800">
    <property type="entry name" value="KdsD/KpsF-type"/>
</dbReference>
<dbReference type="GO" id="GO:0019146">
    <property type="term" value="F:arabinose-5-phosphate isomerase activity"/>
    <property type="evidence" value="ECO:0007669"/>
    <property type="project" value="UniProtKB-EC"/>
</dbReference>
<evidence type="ECO:0000256" key="5">
    <source>
        <dbReference type="ARBA" id="ARBA00023122"/>
    </source>
</evidence>
<keyword evidence="15" id="KW-1185">Reference proteome</keyword>
<evidence type="ECO:0000259" key="12">
    <source>
        <dbReference type="PROSITE" id="PS51371"/>
    </source>
</evidence>
<dbReference type="GeneID" id="70582660"/>
<feature type="site" description="Catalytically relevant" evidence="10">
    <location>
        <position position="148"/>
    </location>
</feature>
<dbReference type="FunFam" id="3.40.50.10490:FF:000011">
    <property type="entry name" value="Arabinose 5-phosphate isomerase"/>
    <property type="match status" value="1"/>
</dbReference>
<evidence type="ECO:0000256" key="9">
    <source>
        <dbReference type="PIRSR" id="PIRSR004692-2"/>
    </source>
</evidence>
<organism evidence="14 15">
    <name type="scientific">Vibrio cincinnatiensis DSM 19608</name>
    <dbReference type="NCBI Taxonomy" id="1123491"/>
    <lineage>
        <taxon>Bacteria</taxon>
        <taxon>Pseudomonadati</taxon>
        <taxon>Pseudomonadota</taxon>
        <taxon>Gammaproteobacteria</taxon>
        <taxon>Vibrionales</taxon>
        <taxon>Vibrionaceae</taxon>
        <taxon>Vibrio</taxon>
    </lineage>
</organism>
<dbReference type="SMART" id="SM00116">
    <property type="entry name" value="CBS"/>
    <property type="match status" value="2"/>
</dbReference>
<keyword evidence="5 11" id="KW-0129">CBS domain</keyword>
<comment type="subunit">
    <text evidence="3">Homotetramer.</text>
</comment>
<dbReference type="Proteomes" id="UP000190834">
    <property type="component" value="Unassembled WGS sequence"/>
</dbReference>
<proteinExistence type="inferred from homology"/>
<dbReference type="NCBIfam" id="TIGR00393">
    <property type="entry name" value="kpsF"/>
    <property type="match status" value="1"/>
</dbReference>
<evidence type="ECO:0000256" key="1">
    <source>
        <dbReference type="ARBA" id="ARBA00004756"/>
    </source>
</evidence>
<evidence type="ECO:0000256" key="11">
    <source>
        <dbReference type="PROSITE-ProRule" id="PRU00703"/>
    </source>
</evidence>
<comment type="catalytic activity">
    <reaction evidence="8">
        <text>D-arabinose 5-phosphate = D-ribulose 5-phosphate</text>
        <dbReference type="Rhea" id="RHEA:23104"/>
        <dbReference type="ChEBI" id="CHEBI:57693"/>
        <dbReference type="ChEBI" id="CHEBI:58121"/>
        <dbReference type="EC" id="5.3.1.13"/>
    </reaction>
</comment>
<dbReference type="GO" id="GO:0097367">
    <property type="term" value="F:carbohydrate derivative binding"/>
    <property type="evidence" value="ECO:0007669"/>
    <property type="project" value="InterPro"/>
</dbReference>
<evidence type="ECO:0000256" key="6">
    <source>
        <dbReference type="ARBA" id="ARBA00023235"/>
    </source>
</evidence>
<evidence type="ECO:0000313" key="15">
    <source>
        <dbReference type="Proteomes" id="UP000190834"/>
    </source>
</evidence>
<dbReference type="PANTHER" id="PTHR42745">
    <property type="match status" value="1"/>
</dbReference>
<feature type="domain" description="SIS" evidence="13">
    <location>
        <begin position="36"/>
        <end position="180"/>
    </location>
</feature>
<dbReference type="OrthoDB" id="9762536at2"/>